<evidence type="ECO:0000313" key="3">
    <source>
        <dbReference type="Proteomes" id="UP000295604"/>
    </source>
</evidence>
<proteinExistence type="predicted"/>
<name>A0A4R8TU68_9PEZI</name>
<comment type="caution">
    <text evidence="2">The sequence shown here is derived from an EMBL/GenBank/DDBJ whole genome shotgun (WGS) entry which is preliminary data.</text>
</comment>
<gene>
    <name evidence="2" type="ORF">C8034_v004920</name>
</gene>
<protein>
    <submittedName>
        <fullName evidence="2">Uncharacterized protein</fullName>
    </submittedName>
</protein>
<dbReference type="EMBL" id="QAPF01000006">
    <property type="protein sequence ID" value="TEA22369.1"/>
    <property type="molecule type" value="Genomic_DNA"/>
</dbReference>
<dbReference type="Proteomes" id="UP000295604">
    <property type="component" value="Unassembled WGS sequence"/>
</dbReference>
<evidence type="ECO:0000313" key="2">
    <source>
        <dbReference type="EMBL" id="TEA22369.1"/>
    </source>
</evidence>
<keyword evidence="3" id="KW-1185">Reference proteome</keyword>
<reference evidence="2 3" key="1">
    <citation type="submission" date="2018-11" db="EMBL/GenBank/DDBJ databases">
        <title>Genome sequence and assembly of Colletotrichum sidae.</title>
        <authorList>
            <person name="Gan P."/>
            <person name="Shirasu K."/>
        </authorList>
    </citation>
    <scope>NUCLEOTIDE SEQUENCE [LARGE SCALE GENOMIC DNA]</scope>
    <source>
        <strain evidence="2 3">CBS 518.97</strain>
    </source>
</reference>
<sequence>MKVVDAAQGRQDTASCRNEGAGWLRYRPRQLIAVYAPHACDVCSRHATLEQKSPLPVGDGSEEKHLEGMSGPRSSTREGGTLLVSSLSRSGASEAYWVSTGSAVPEPRHHLRRVFSSGPIDPCLVGSFCPSHIHGCTGTTCVYENQVWMRCAAHAAVCKMVVIVVAMILKIQRQREEAEQHERARASKAL</sequence>
<dbReference type="AlphaFoldDB" id="A0A4R8TU68"/>
<evidence type="ECO:0000256" key="1">
    <source>
        <dbReference type="SAM" id="MobiDB-lite"/>
    </source>
</evidence>
<organism evidence="2 3">
    <name type="scientific">Colletotrichum sidae</name>
    <dbReference type="NCBI Taxonomy" id="1347389"/>
    <lineage>
        <taxon>Eukaryota</taxon>
        <taxon>Fungi</taxon>
        <taxon>Dikarya</taxon>
        <taxon>Ascomycota</taxon>
        <taxon>Pezizomycotina</taxon>
        <taxon>Sordariomycetes</taxon>
        <taxon>Hypocreomycetidae</taxon>
        <taxon>Glomerellales</taxon>
        <taxon>Glomerellaceae</taxon>
        <taxon>Colletotrichum</taxon>
        <taxon>Colletotrichum orbiculare species complex</taxon>
    </lineage>
</organism>
<accession>A0A4R8TU68</accession>
<feature type="region of interest" description="Disordered" evidence="1">
    <location>
        <begin position="52"/>
        <end position="80"/>
    </location>
</feature>